<dbReference type="GO" id="GO:0009425">
    <property type="term" value="C:bacterial-type flagellum basal body"/>
    <property type="evidence" value="ECO:0007669"/>
    <property type="project" value="UniProtKB-SubCell"/>
</dbReference>
<proteinExistence type="predicted"/>
<keyword evidence="3" id="KW-0966">Cell projection</keyword>
<protein>
    <submittedName>
        <fullName evidence="3">Flagellar basal body rod protein FlgB</fullName>
    </submittedName>
</protein>
<accession>A0A5J6MLG2</accession>
<evidence type="ECO:0000256" key="1">
    <source>
        <dbReference type="ARBA" id="ARBA00004117"/>
    </source>
</evidence>
<evidence type="ECO:0000313" key="4">
    <source>
        <dbReference type="Proteomes" id="UP000326202"/>
    </source>
</evidence>
<gene>
    <name evidence="3" type="ORF">FRZ44_35240</name>
</gene>
<name>A0A5J6MLG2_9PROT</name>
<dbReference type="AlphaFoldDB" id="A0A5J6MLG2"/>
<dbReference type="KEGG" id="htq:FRZ44_35240"/>
<dbReference type="OrthoDB" id="9788334at2"/>
<sequence length="143" mass="15560">MNLGSIPLFSLALDKMAWLNKRQEVLAHNIANADTPNFQPQELDLLDTRAALSSVGARTTGQFTLMPVATDPAHIIGPSGAHSGEPRVEGEKKPYETTISGNQVVIEEQMVKVAETQANFEMATNLYKKYIDMMKMALGRGGA</sequence>
<dbReference type="Pfam" id="PF00460">
    <property type="entry name" value="Flg_bb_rod"/>
    <property type="match status" value="1"/>
</dbReference>
<dbReference type="RefSeq" id="WP_151178405.1">
    <property type="nucleotide sequence ID" value="NZ_CP042906.1"/>
</dbReference>
<feature type="domain" description="Flagellar basal body rod protein N-terminal" evidence="2">
    <location>
        <begin position="21"/>
        <end position="39"/>
    </location>
</feature>
<comment type="subcellular location">
    <subcellularLocation>
        <location evidence="1">Bacterial flagellum basal body</location>
    </subcellularLocation>
</comment>
<evidence type="ECO:0000313" key="3">
    <source>
        <dbReference type="EMBL" id="QEX18219.1"/>
    </source>
</evidence>
<dbReference type="EMBL" id="CP042906">
    <property type="protein sequence ID" value="QEX18219.1"/>
    <property type="molecule type" value="Genomic_DNA"/>
</dbReference>
<keyword evidence="4" id="KW-1185">Reference proteome</keyword>
<keyword evidence="3" id="KW-0969">Cilium</keyword>
<reference evidence="3 4" key="1">
    <citation type="submission" date="2019-08" db="EMBL/GenBank/DDBJ databases">
        <title>Hyperibacter terrae gen. nov., sp. nov. and Hyperibacter viscosus sp. nov., two new members in the family Rhodospirillaceae isolated from the rhizosphere of Hypericum perforatum.</title>
        <authorList>
            <person name="Noviana Z."/>
        </authorList>
    </citation>
    <scope>NUCLEOTIDE SEQUENCE [LARGE SCALE GENOMIC DNA]</scope>
    <source>
        <strain evidence="3 4">R5913</strain>
    </source>
</reference>
<dbReference type="Proteomes" id="UP000326202">
    <property type="component" value="Chromosome"/>
</dbReference>
<keyword evidence="3" id="KW-0282">Flagellum</keyword>
<evidence type="ECO:0000259" key="2">
    <source>
        <dbReference type="Pfam" id="PF00460"/>
    </source>
</evidence>
<organism evidence="3 4">
    <name type="scientific">Hypericibacter terrae</name>
    <dbReference type="NCBI Taxonomy" id="2602015"/>
    <lineage>
        <taxon>Bacteria</taxon>
        <taxon>Pseudomonadati</taxon>
        <taxon>Pseudomonadota</taxon>
        <taxon>Alphaproteobacteria</taxon>
        <taxon>Rhodospirillales</taxon>
        <taxon>Dongiaceae</taxon>
        <taxon>Hypericibacter</taxon>
    </lineage>
</organism>
<dbReference type="InterPro" id="IPR001444">
    <property type="entry name" value="Flag_bb_rod_N"/>
</dbReference>